<reference evidence="3" key="2">
    <citation type="submission" date="2020-10" db="UniProtKB">
        <authorList>
            <consortium name="WormBaseParasite"/>
        </authorList>
    </citation>
    <scope>IDENTIFICATION</scope>
</reference>
<name>A0A7E4V875_PANRE</name>
<organism evidence="2 3">
    <name type="scientific">Panagrellus redivivus</name>
    <name type="common">Microworm</name>
    <dbReference type="NCBI Taxonomy" id="6233"/>
    <lineage>
        <taxon>Eukaryota</taxon>
        <taxon>Metazoa</taxon>
        <taxon>Ecdysozoa</taxon>
        <taxon>Nematoda</taxon>
        <taxon>Chromadorea</taxon>
        <taxon>Rhabditida</taxon>
        <taxon>Tylenchina</taxon>
        <taxon>Panagrolaimomorpha</taxon>
        <taxon>Panagrolaimoidea</taxon>
        <taxon>Panagrolaimidae</taxon>
        <taxon>Panagrellus</taxon>
    </lineage>
</organism>
<sequence>MVNLTLWFTVFIGVCSQCAAAPSDSATSASKKILAEIGDMINTKVDPCNNFHDYVCSKQNVSVLYEIHEMVQERIANLINRVPKSTDGAAVKKYYEFYEFCKKTKKVMDNYNPKYHFKYVHFYEVLDNVIHYYFAYIQLKIDYLVNPRTMAKMEAYLQARHGFNLVTQITVLNPIKKAEFISKYSQLYRIEMPTLSKSMLYYDPKFRHKTDGIVKTSLFNAINGTVAPFLSAYTDRIEDTAYTIDFLTKIEYQIADVIRSNNVEEIEEMTVKEAMEKMPEFDWKAFILTLESHSKANITKNRNVEDIPLQFESVNATAQTLKILSNLTSKDYLTYFLTRTYMQAETDGTLLLDTNATIDCNVLTQRTFPLVKQHLYITETYSTAERERQIK</sequence>
<dbReference type="Proteomes" id="UP000492821">
    <property type="component" value="Unassembled WGS sequence"/>
</dbReference>
<accession>A0A7E4V875</accession>
<keyword evidence="1" id="KW-0732">Signal</keyword>
<feature type="signal peptide" evidence="1">
    <location>
        <begin position="1"/>
        <end position="20"/>
    </location>
</feature>
<dbReference type="SUPFAM" id="SSF55486">
    <property type="entry name" value="Metalloproteases ('zincins'), catalytic domain"/>
    <property type="match status" value="1"/>
</dbReference>
<protein>
    <submittedName>
        <fullName evidence="3">Peptidase_M13_N domain-containing protein</fullName>
    </submittedName>
</protein>
<evidence type="ECO:0000256" key="1">
    <source>
        <dbReference type="SAM" id="SignalP"/>
    </source>
</evidence>
<dbReference type="WBParaSite" id="Pan_g17391.t1">
    <property type="protein sequence ID" value="Pan_g17391.t1"/>
    <property type="gene ID" value="Pan_g17391"/>
</dbReference>
<dbReference type="AlphaFoldDB" id="A0A7E4V875"/>
<dbReference type="InterPro" id="IPR000718">
    <property type="entry name" value="Peptidase_M13"/>
</dbReference>
<reference evidence="2" key="1">
    <citation type="journal article" date="2013" name="Genetics">
        <title>The draft genome and transcriptome of Panagrellus redivivus are shaped by the harsh demands of a free-living lifestyle.</title>
        <authorList>
            <person name="Srinivasan J."/>
            <person name="Dillman A.R."/>
            <person name="Macchietto M.G."/>
            <person name="Heikkinen L."/>
            <person name="Lakso M."/>
            <person name="Fracchia K.M."/>
            <person name="Antoshechkin I."/>
            <person name="Mortazavi A."/>
            <person name="Wong G."/>
            <person name="Sternberg P.W."/>
        </authorList>
    </citation>
    <scope>NUCLEOTIDE SEQUENCE [LARGE SCALE GENOMIC DNA]</scope>
    <source>
        <strain evidence="2">MT8872</strain>
    </source>
</reference>
<dbReference type="GO" id="GO:0006508">
    <property type="term" value="P:proteolysis"/>
    <property type="evidence" value="ECO:0007669"/>
    <property type="project" value="InterPro"/>
</dbReference>
<dbReference type="GO" id="GO:0004222">
    <property type="term" value="F:metalloendopeptidase activity"/>
    <property type="evidence" value="ECO:0007669"/>
    <property type="project" value="InterPro"/>
</dbReference>
<dbReference type="PROSITE" id="PS51885">
    <property type="entry name" value="NEPRILYSIN"/>
    <property type="match status" value="1"/>
</dbReference>
<dbReference type="Gene3D" id="1.10.1380.10">
    <property type="entry name" value="Neutral endopeptidase , domain2"/>
    <property type="match status" value="1"/>
</dbReference>
<keyword evidence="2" id="KW-1185">Reference proteome</keyword>
<feature type="chain" id="PRO_5028948112" evidence="1">
    <location>
        <begin position="21"/>
        <end position="391"/>
    </location>
</feature>
<evidence type="ECO:0000313" key="3">
    <source>
        <dbReference type="WBParaSite" id="Pan_g17391.t1"/>
    </source>
</evidence>
<evidence type="ECO:0000313" key="2">
    <source>
        <dbReference type="Proteomes" id="UP000492821"/>
    </source>
</evidence>
<dbReference type="InterPro" id="IPR042089">
    <property type="entry name" value="Peptidase_M13_dom_2"/>
</dbReference>
<proteinExistence type="predicted"/>